<evidence type="ECO:0000313" key="1">
    <source>
        <dbReference type="EMBL" id="QDT93713.1"/>
    </source>
</evidence>
<keyword evidence="2" id="KW-1185">Reference proteome</keyword>
<gene>
    <name evidence="1" type="ORF">Pan161_53960</name>
</gene>
<name>A0A517VL20_9PLAN</name>
<sequence>MLSALNEKLTVNNGNWLWRYVLIQERDKHEPGRCRGGSEVKCVDPQFIRL</sequence>
<dbReference type="Proteomes" id="UP000316855">
    <property type="component" value="Chromosome"/>
</dbReference>
<organism evidence="1 2">
    <name type="scientific">Gimesia algae</name>
    <dbReference type="NCBI Taxonomy" id="2527971"/>
    <lineage>
        <taxon>Bacteria</taxon>
        <taxon>Pseudomonadati</taxon>
        <taxon>Planctomycetota</taxon>
        <taxon>Planctomycetia</taxon>
        <taxon>Planctomycetales</taxon>
        <taxon>Planctomycetaceae</taxon>
        <taxon>Gimesia</taxon>
    </lineage>
</organism>
<dbReference type="RefSeq" id="WP_197995538.1">
    <property type="nucleotide sequence ID" value="NZ_CP036343.1"/>
</dbReference>
<dbReference type="AlphaFoldDB" id="A0A517VL20"/>
<evidence type="ECO:0000313" key="2">
    <source>
        <dbReference type="Proteomes" id="UP000316855"/>
    </source>
</evidence>
<protein>
    <submittedName>
        <fullName evidence="1">Uncharacterized protein</fullName>
    </submittedName>
</protein>
<reference evidence="1 2" key="1">
    <citation type="submission" date="2019-02" db="EMBL/GenBank/DDBJ databases">
        <title>Deep-cultivation of Planctomycetes and their phenomic and genomic characterization uncovers novel biology.</title>
        <authorList>
            <person name="Wiegand S."/>
            <person name="Jogler M."/>
            <person name="Boedeker C."/>
            <person name="Pinto D."/>
            <person name="Vollmers J."/>
            <person name="Rivas-Marin E."/>
            <person name="Kohn T."/>
            <person name="Peeters S.H."/>
            <person name="Heuer A."/>
            <person name="Rast P."/>
            <person name="Oberbeckmann S."/>
            <person name="Bunk B."/>
            <person name="Jeske O."/>
            <person name="Meyerdierks A."/>
            <person name="Storesund J.E."/>
            <person name="Kallscheuer N."/>
            <person name="Luecker S."/>
            <person name="Lage O.M."/>
            <person name="Pohl T."/>
            <person name="Merkel B.J."/>
            <person name="Hornburger P."/>
            <person name="Mueller R.-W."/>
            <person name="Bruemmer F."/>
            <person name="Labrenz M."/>
            <person name="Spormann A.M."/>
            <person name="Op den Camp H."/>
            <person name="Overmann J."/>
            <person name="Amann R."/>
            <person name="Jetten M.S.M."/>
            <person name="Mascher T."/>
            <person name="Medema M.H."/>
            <person name="Devos D.P."/>
            <person name="Kaster A.-K."/>
            <person name="Ovreas L."/>
            <person name="Rohde M."/>
            <person name="Galperin M.Y."/>
            <person name="Jogler C."/>
        </authorList>
    </citation>
    <scope>NUCLEOTIDE SEQUENCE [LARGE SCALE GENOMIC DNA]</scope>
    <source>
        <strain evidence="1 2">Pan161</strain>
    </source>
</reference>
<dbReference type="KEGG" id="gax:Pan161_53960"/>
<proteinExistence type="predicted"/>
<dbReference type="EMBL" id="CP036343">
    <property type="protein sequence ID" value="QDT93713.1"/>
    <property type="molecule type" value="Genomic_DNA"/>
</dbReference>
<accession>A0A517VL20</accession>